<dbReference type="EMBL" id="SLWY01000014">
    <property type="protein sequence ID" value="TCO80446.1"/>
    <property type="molecule type" value="Genomic_DNA"/>
</dbReference>
<dbReference type="OrthoDB" id="5782056at2"/>
<name>A0A4R2L8M6_9GAMM</name>
<evidence type="ECO:0000313" key="3">
    <source>
        <dbReference type="Proteomes" id="UP000295765"/>
    </source>
</evidence>
<dbReference type="Pfam" id="PF10881">
    <property type="entry name" value="DUF2726"/>
    <property type="match status" value="1"/>
</dbReference>
<feature type="domain" description="DUF2726" evidence="1">
    <location>
        <begin position="37"/>
        <end position="158"/>
    </location>
</feature>
<evidence type="ECO:0000259" key="1">
    <source>
        <dbReference type="Pfam" id="PF10881"/>
    </source>
</evidence>
<dbReference type="AlphaFoldDB" id="A0A4R2L8M6"/>
<gene>
    <name evidence="2" type="ORF">EV699_11490</name>
</gene>
<sequence length="165" mass="18161">MNRDVLVAALLAAVVALLLGLALRGRGARRTYRRAGPLFTPAEQKFLLVLEKAVAGRARVYAKVRIADVLAVRDTLSGKRFWKAFGAIACKHVDYLLCDPASFTPICAIELDDASHRRADRQSRDALLDDAFAGAGLPLLRVPVRARYAIRDVEEQLRDLLPARA</sequence>
<reference evidence="2 3" key="1">
    <citation type="submission" date="2019-03" db="EMBL/GenBank/DDBJ databases">
        <title>Genomic Encyclopedia of Type Strains, Phase IV (KMG-IV): sequencing the most valuable type-strain genomes for metagenomic binning, comparative biology and taxonomic classification.</title>
        <authorList>
            <person name="Goeker M."/>
        </authorList>
    </citation>
    <scope>NUCLEOTIDE SEQUENCE [LARGE SCALE GENOMIC DNA]</scope>
    <source>
        <strain evidence="2 3">DSM 25287</strain>
    </source>
</reference>
<dbReference type="InterPro" id="IPR024402">
    <property type="entry name" value="DUF2726"/>
</dbReference>
<dbReference type="RefSeq" id="WP_132543564.1">
    <property type="nucleotide sequence ID" value="NZ_SLWY01000014.1"/>
</dbReference>
<organism evidence="2 3">
    <name type="scientific">Plasticicumulans lactativorans</name>
    <dbReference type="NCBI Taxonomy" id="1133106"/>
    <lineage>
        <taxon>Bacteria</taxon>
        <taxon>Pseudomonadati</taxon>
        <taxon>Pseudomonadota</taxon>
        <taxon>Gammaproteobacteria</taxon>
        <taxon>Candidatus Competibacteraceae</taxon>
        <taxon>Plasticicumulans</taxon>
    </lineage>
</organism>
<proteinExistence type="predicted"/>
<accession>A0A4R2L8M6</accession>
<evidence type="ECO:0000313" key="2">
    <source>
        <dbReference type="EMBL" id="TCO80446.1"/>
    </source>
</evidence>
<protein>
    <submittedName>
        <fullName evidence="2">Uncharacterized protein DUF2726</fullName>
    </submittedName>
</protein>
<comment type="caution">
    <text evidence="2">The sequence shown here is derived from an EMBL/GenBank/DDBJ whole genome shotgun (WGS) entry which is preliminary data.</text>
</comment>
<keyword evidence="3" id="KW-1185">Reference proteome</keyword>
<dbReference type="Proteomes" id="UP000295765">
    <property type="component" value="Unassembled WGS sequence"/>
</dbReference>